<gene>
    <name evidence="2" type="ORF">ARMGADRAFT_1172272</name>
</gene>
<protein>
    <submittedName>
        <fullName evidence="2">Uncharacterized protein</fullName>
    </submittedName>
</protein>
<dbReference type="OrthoDB" id="2104739at2759"/>
<name>A0A2H3CMT0_ARMGA</name>
<evidence type="ECO:0000256" key="1">
    <source>
        <dbReference type="SAM" id="MobiDB-lite"/>
    </source>
</evidence>
<dbReference type="Proteomes" id="UP000217790">
    <property type="component" value="Unassembled WGS sequence"/>
</dbReference>
<evidence type="ECO:0000313" key="2">
    <source>
        <dbReference type="EMBL" id="PBK79718.1"/>
    </source>
</evidence>
<dbReference type="InParanoid" id="A0A2H3CMT0"/>
<feature type="region of interest" description="Disordered" evidence="1">
    <location>
        <begin position="61"/>
        <end position="91"/>
    </location>
</feature>
<reference evidence="3" key="1">
    <citation type="journal article" date="2017" name="Nat. Ecol. Evol.">
        <title>Genome expansion and lineage-specific genetic innovations in the forest pathogenic fungi Armillaria.</title>
        <authorList>
            <person name="Sipos G."/>
            <person name="Prasanna A.N."/>
            <person name="Walter M.C."/>
            <person name="O'Connor E."/>
            <person name="Balint B."/>
            <person name="Krizsan K."/>
            <person name="Kiss B."/>
            <person name="Hess J."/>
            <person name="Varga T."/>
            <person name="Slot J."/>
            <person name="Riley R."/>
            <person name="Boka B."/>
            <person name="Rigling D."/>
            <person name="Barry K."/>
            <person name="Lee J."/>
            <person name="Mihaltcheva S."/>
            <person name="LaButti K."/>
            <person name="Lipzen A."/>
            <person name="Waldron R."/>
            <person name="Moloney N.M."/>
            <person name="Sperisen C."/>
            <person name="Kredics L."/>
            <person name="Vagvoelgyi C."/>
            <person name="Patrignani A."/>
            <person name="Fitzpatrick D."/>
            <person name="Nagy I."/>
            <person name="Doyle S."/>
            <person name="Anderson J.B."/>
            <person name="Grigoriev I.V."/>
            <person name="Gueldener U."/>
            <person name="Muensterkoetter M."/>
            <person name="Nagy L.G."/>
        </authorList>
    </citation>
    <scope>NUCLEOTIDE SEQUENCE [LARGE SCALE GENOMIC DNA]</scope>
    <source>
        <strain evidence="3">Ar21-2</strain>
    </source>
</reference>
<dbReference type="EMBL" id="KZ293762">
    <property type="protein sequence ID" value="PBK79718.1"/>
    <property type="molecule type" value="Genomic_DNA"/>
</dbReference>
<sequence>MHKAPKDLALGFRCVVSRKYDQPTLSESTYLNEDSSNDSELASVSAVLKSFCYAIEQLSGTNKSGSERRPHHPIPRNLTPIQASDNENLPVPSETLHATCAKVAQLSGAAENTDKQDRVVEDLGVNESSPEVLSGALLKSKNQPIRLVLKI</sequence>
<proteinExistence type="predicted"/>
<evidence type="ECO:0000313" key="3">
    <source>
        <dbReference type="Proteomes" id="UP000217790"/>
    </source>
</evidence>
<accession>A0A2H3CMT0</accession>
<keyword evidence="3" id="KW-1185">Reference proteome</keyword>
<organism evidence="2 3">
    <name type="scientific">Armillaria gallica</name>
    <name type="common">Bulbous honey fungus</name>
    <name type="synonym">Armillaria bulbosa</name>
    <dbReference type="NCBI Taxonomy" id="47427"/>
    <lineage>
        <taxon>Eukaryota</taxon>
        <taxon>Fungi</taxon>
        <taxon>Dikarya</taxon>
        <taxon>Basidiomycota</taxon>
        <taxon>Agaricomycotina</taxon>
        <taxon>Agaricomycetes</taxon>
        <taxon>Agaricomycetidae</taxon>
        <taxon>Agaricales</taxon>
        <taxon>Marasmiineae</taxon>
        <taxon>Physalacriaceae</taxon>
        <taxon>Armillaria</taxon>
    </lineage>
</organism>
<dbReference type="AlphaFoldDB" id="A0A2H3CMT0"/>